<sequence length="145" mass="17180">MIIEDNVVKKKKHYKPLPNKNTIILLSNDTFFINSQRALITKTTGMQSKIFKTPEEVHSKLNKKNYTHCVGVIIYYPELELHCLLDMFQQFRINLNVKLLDKINFVLVLSRKKVYYLDQDYSFQSLTNLHLTYAPIHAKKLKFIF</sequence>
<name>A0A917E6L9_9FLAO</name>
<keyword evidence="2" id="KW-1185">Reference proteome</keyword>
<dbReference type="EMBL" id="BMGL01000004">
    <property type="protein sequence ID" value="GGE08226.1"/>
    <property type="molecule type" value="Genomic_DNA"/>
</dbReference>
<organism evidence="1 2">
    <name type="scientific">Psychroflexus salis</name>
    <dbReference type="NCBI Taxonomy" id="1526574"/>
    <lineage>
        <taxon>Bacteria</taxon>
        <taxon>Pseudomonadati</taxon>
        <taxon>Bacteroidota</taxon>
        <taxon>Flavobacteriia</taxon>
        <taxon>Flavobacteriales</taxon>
        <taxon>Flavobacteriaceae</taxon>
        <taxon>Psychroflexus</taxon>
    </lineage>
</organism>
<gene>
    <name evidence="1" type="ORF">GCM10010831_07240</name>
</gene>
<proteinExistence type="predicted"/>
<dbReference type="AlphaFoldDB" id="A0A917E6L9"/>
<comment type="caution">
    <text evidence="1">The sequence shown here is derived from an EMBL/GenBank/DDBJ whole genome shotgun (WGS) entry which is preliminary data.</text>
</comment>
<accession>A0A917E6L9</accession>
<protein>
    <submittedName>
        <fullName evidence="1">Uncharacterized protein</fullName>
    </submittedName>
</protein>
<dbReference type="Proteomes" id="UP000599688">
    <property type="component" value="Unassembled WGS sequence"/>
</dbReference>
<evidence type="ECO:0000313" key="2">
    <source>
        <dbReference type="Proteomes" id="UP000599688"/>
    </source>
</evidence>
<reference evidence="1 2" key="1">
    <citation type="journal article" date="2014" name="Int. J. Syst. Evol. Microbiol.">
        <title>Complete genome sequence of Corynebacterium casei LMG S-19264T (=DSM 44701T), isolated from a smear-ripened cheese.</title>
        <authorList>
            <consortium name="US DOE Joint Genome Institute (JGI-PGF)"/>
            <person name="Walter F."/>
            <person name="Albersmeier A."/>
            <person name="Kalinowski J."/>
            <person name="Ruckert C."/>
        </authorList>
    </citation>
    <scope>NUCLEOTIDE SEQUENCE [LARGE SCALE GENOMIC DNA]</scope>
    <source>
        <strain evidence="1 2">CGMCC 1.12925</strain>
    </source>
</reference>
<dbReference type="RefSeq" id="WP_188405419.1">
    <property type="nucleotide sequence ID" value="NZ_BMGL01000004.1"/>
</dbReference>
<evidence type="ECO:0000313" key="1">
    <source>
        <dbReference type="EMBL" id="GGE08226.1"/>
    </source>
</evidence>